<dbReference type="GO" id="GO:0005975">
    <property type="term" value="P:carbohydrate metabolic process"/>
    <property type="evidence" value="ECO:0007669"/>
    <property type="project" value="InterPro"/>
</dbReference>
<evidence type="ECO:0000256" key="6">
    <source>
        <dbReference type="SAM" id="Phobius"/>
    </source>
</evidence>
<evidence type="ECO:0000259" key="7">
    <source>
        <dbReference type="Pfam" id="PF00728"/>
    </source>
</evidence>
<dbReference type="GO" id="GO:0016020">
    <property type="term" value="C:membrane"/>
    <property type="evidence" value="ECO:0007669"/>
    <property type="project" value="TreeGrafter"/>
</dbReference>
<dbReference type="AlphaFoldDB" id="X6MKE4"/>
<keyword evidence="9" id="KW-1185">Reference proteome</keyword>
<dbReference type="PANTHER" id="PTHR22600">
    <property type="entry name" value="BETA-HEXOSAMINIDASE"/>
    <property type="match status" value="1"/>
</dbReference>
<dbReference type="PRINTS" id="PR00738">
    <property type="entry name" value="GLHYDRLASE20"/>
</dbReference>
<name>X6MKE4_RETFI</name>
<feature type="transmembrane region" description="Helical" evidence="6">
    <location>
        <begin position="251"/>
        <end position="272"/>
    </location>
</feature>
<keyword evidence="4" id="KW-0378">Hydrolase</keyword>
<evidence type="ECO:0000256" key="5">
    <source>
        <dbReference type="PIRSR" id="PIRSR625705-1"/>
    </source>
</evidence>
<evidence type="ECO:0000256" key="2">
    <source>
        <dbReference type="ARBA" id="ARBA00006285"/>
    </source>
</evidence>
<dbReference type="GO" id="GO:0030203">
    <property type="term" value="P:glycosaminoglycan metabolic process"/>
    <property type="evidence" value="ECO:0007669"/>
    <property type="project" value="TreeGrafter"/>
</dbReference>
<keyword evidence="6" id="KW-0472">Membrane</keyword>
<dbReference type="OrthoDB" id="428480at2759"/>
<protein>
    <recommendedName>
        <fullName evidence="3">beta-N-acetylhexosaminidase</fullName>
        <ecNumber evidence="3">3.2.1.52</ecNumber>
    </recommendedName>
</protein>
<evidence type="ECO:0000256" key="3">
    <source>
        <dbReference type="ARBA" id="ARBA00012663"/>
    </source>
</evidence>
<dbReference type="Proteomes" id="UP000023152">
    <property type="component" value="Unassembled WGS sequence"/>
</dbReference>
<dbReference type="EC" id="3.2.1.52" evidence="3"/>
<evidence type="ECO:0000313" key="8">
    <source>
        <dbReference type="EMBL" id="ETO14478.1"/>
    </source>
</evidence>
<evidence type="ECO:0000256" key="1">
    <source>
        <dbReference type="ARBA" id="ARBA00001231"/>
    </source>
</evidence>
<keyword evidence="6" id="KW-1133">Transmembrane helix</keyword>
<dbReference type="SUPFAM" id="SSF51445">
    <property type="entry name" value="(Trans)glycosidases"/>
    <property type="match status" value="1"/>
</dbReference>
<gene>
    <name evidence="8" type="ORF">RFI_22888</name>
</gene>
<proteinExistence type="inferred from homology"/>
<accession>X6MKE4</accession>
<dbReference type="Pfam" id="PF00728">
    <property type="entry name" value="Glyco_hydro_20"/>
    <property type="match status" value="1"/>
</dbReference>
<comment type="similarity">
    <text evidence="2">Belongs to the glycosyl hydrolase 20 family.</text>
</comment>
<sequence>MRLKITNLETTTTTTTTIITAKSVFHWHVVDEEAFPYQSRVNSELWKGAYSANERYSESDILDIIEYARIRGIRVIPEFDTPGHAGSWCVGYPQLCINVSCPKPSVLLFFSFTLFFHSLQFPSYLFVVVVVIIDSMIFDFCFITPATFYCLLPYQPHLLDPSKELTWNIIDDELLHLGADEVTYECYENDKHVRQWMQHNNVRVGKDVYKYFVFKARELSIKHGRRPVVWNEVYDNFHHSLRLDCVCVTTFNVLLLFVVVVVHVHIYIYAYMHTSKDTVIHFWQPHKKQNIPTIVSEGFDVILSHIWYLDWTWTNWKEMYLLDPITGNNVQDKDAHHVLGGEGTHLFILKQLLTNCAF</sequence>
<dbReference type="PANTHER" id="PTHR22600:SF21">
    <property type="entry name" value="BETA-HEXOSAMINIDASE A"/>
    <property type="match status" value="1"/>
</dbReference>
<feature type="domain" description="Glycoside hydrolase family 20 catalytic" evidence="7">
    <location>
        <begin position="24"/>
        <end position="343"/>
    </location>
</feature>
<feature type="transmembrane region" description="Helical" evidence="6">
    <location>
        <begin position="124"/>
        <end position="149"/>
    </location>
</feature>
<reference evidence="8 9" key="1">
    <citation type="journal article" date="2013" name="Curr. Biol.">
        <title>The Genome of the Foraminiferan Reticulomyxa filosa.</title>
        <authorList>
            <person name="Glockner G."/>
            <person name="Hulsmann N."/>
            <person name="Schleicher M."/>
            <person name="Noegel A.A."/>
            <person name="Eichinger L."/>
            <person name="Gallinger C."/>
            <person name="Pawlowski J."/>
            <person name="Sierra R."/>
            <person name="Euteneuer U."/>
            <person name="Pillet L."/>
            <person name="Moustafa A."/>
            <person name="Platzer M."/>
            <person name="Groth M."/>
            <person name="Szafranski K."/>
            <person name="Schliwa M."/>
        </authorList>
    </citation>
    <scope>NUCLEOTIDE SEQUENCE [LARGE SCALE GENOMIC DNA]</scope>
</reference>
<dbReference type="Gene3D" id="3.20.20.80">
    <property type="entry name" value="Glycosidases"/>
    <property type="match status" value="1"/>
</dbReference>
<dbReference type="InterPro" id="IPR017853">
    <property type="entry name" value="GH"/>
</dbReference>
<organism evidence="8 9">
    <name type="scientific">Reticulomyxa filosa</name>
    <dbReference type="NCBI Taxonomy" id="46433"/>
    <lineage>
        <taxon>Eukaryota</taxon>
        <taxon>Sar</taxon>
        <taxon>Rhizaria</taxon>
        <taxon>Retaria</taxon>
        <taxon>Foraminifera</taxon>
        <taxon>Monothalamids</taxon>
        <taxon>Reticulomyxidae</taxon>
        <taxon>Reticulomyxa</taxon>
    </lineage>
</organism>
<comment type="catalytic activity">
    <reaction evidence="1">
        <text>Hydrolysis of terminal non-reducing N-acetyl-D-hexosamine residues in N-acetyl-beta-D-hexosaminides.</text>
        <dbReference type="EC" id="3.2.1.52"/>
    </reaction>
</comment>
<dbReference type="EMBL" id="ASPP01020010">
    <property type="protein sequence ID" value="ETO14478.1"/>
    <property type="molecule type" value="Genomic_DNA"/>
</dbReference>
<comment type="caution">
    <text evidence="8">The sequence shown here is derived from an EMBL/GenBank/DDBJ whole genome shotgun (WGS) entry which is preliminary data.</text>
</comment>
<dbReference type="InterPro" id="IPR025705">
    <property type="entry name" value="Beta_hexosaminidase_sua/sub"/>
</dbReference>
<evidence type="ECO:0000256" key="4">
    <source>
        <dbReference type="ARBA" id="ARBA00022801"/>
    </source>
</evidence>
<evidence type="ECO:0000313" key="9">
    <source>
        <dbReference type="Proteomes" id="UP000023152"/>
    </source>
</evidence>
<feature type="active site" description="Proton donor" evidence="5">
    <location>
        <position position="181"/>
    </location>
</feature>
<dbReference type="GO" id="GO:0004563">
    <property type="term" value="F:beta-N-acetylhexosaminidase activity"/>
    <property type="evidence" value="ECO:0007669"/>
    <property type="project" value="UniProtKB-EC"/>
</dbReference>
<keyword evidence="6" id="KW-0812">Transmembrane</keyword>
<dbReference type="InterPro" id="IPR015883">
    <property type="entry name" value="Glyco_hydro_20_cat"/>
</dbReference>